<dbReference type="AlphaFoldDB" id="A0A9X5BDY2"/>
<dbReference type="InterPro" id="IPR025582">
    <property type="entry name" value="YARHG_dom"/>
</dbReference>
<protein>
    <submittedName>
        <fullName evidence="4">YARHG domain-containing protein</fullName>
    </submittedName>
</protein>
<evidence type="ECO:0000256" key="2">
    <source>
        <dbReference type="SAM" id="SignalP"/>
    </source>
</evidence>
<evidence type="ECO:0000313" key="4">
    <source>
        <dbReference type="EMBL" id="NBJ91672.1"/>
    </source>
</evidence>
<dbReference type="PROSITE" id="PS51257">
    <property type="entry name" value="PROKAR_LIPOPROTEIN"/>
    <property type="match status" value="1"/>
</dbReference>
<feature type="domain" description="YARHG" evidence="3">
    <location>
        <begin position="240"/>
        <end position="327"/>
    </location>
</feature>
<evidence type="ECO:0000313" key="5">
    <source>
        <dbReference type="Proteomes" id="UP001154420"/>
    </source>
</evidence>
<dbReference type="Pfam" id="PF13308">
    <property type="entry name" value="YARHG"/>
    <property type="match status" value="1"/>
</dbReference>
<dbReference type="InterPro" id="IPR038434">
    <property type="entry name" value="YARHG_sf"/>
</dbReference>
<dbReference type="RefSeq" id="WP_160558757.1">
    <property type="nucleotide sequence ID" value="NZ_QZDT01000003.1"/>
</dbReference>
<accession>A0A9X5BDY2</accession>
<name>A0A9X5BDY2_9FIRM</name>
<keyword evidence="5" id="KW-1185">Reference proteome</keyword>
<dbReference type="Proteomes" id="UP001154420">
    <property type="component" value="Unassembled WGS sequence"/>
</dbReference>
<dbReference type="SMART" id="SM01324">
    <property type="entry name" value="YARHG"/>
    <property type="match status" value="1"/>
</dbReference>
<organism evidence="4 5">
    <name type="scientific">Parablautia muri</name>
    <dbReference type="NCBI Taxonomy" id="2320879"/>
    <lineage>
        <taxon>Bacteria</taxon>
        <taxon>Bacillati</taxon>
        <taxon>Bacillota</taxon>
        <taxon>Clostridia</taxon>
        <taxon>Lachnospirales</taxon>
        <taxon>Lachnospiraceae</taxon>
        <taxon>Parablautia</taxon>
    </lineage>
</organism>
<feature type="signal peptide" evidence="2">
    <location>
        <begin position="1"/>
        <end position="23"/>
    </location>
</feature>
<dbReference type="Gene3D" id="1.20.58.1690">
    <property type="match status" value="1"/>
</dbReference>
<feature type="compositionally biased region" description="Basic and acidic residues" evidence="1">
    <location>
        <begin position="40"/>
        <end position="51"/>
    </location>
</feature>
<dbReference type="EMBL" id="QZDT01000003">
    <property type="protein sequence ID" value="NBJ91672.1"/>
    <property type="molecule type" value="Genomic_DNA"/>
</dbReference>
<dbReference type="OrthoDB" id="517663at2"/>
<evidence type="ECO:0000256" key="1">
    <source>
        <dbReference type="SAM" id="MobiDB-lite"/>
    </source>
</evidence>
<comment type="caution">
    <text evidence="4">The sequence shown here is derived from an EMBL/GenBank/DDBJ whole genome shotgun (WGS) entry which is preliminary data.</text>
</comment>
<keyword evidence="2" id="KW-0732">Signal</keyword>
<feature type="chain" id="PRO_5040783056" evidence="2">
    <location>
        <begin position="24"/>
        <end position="328"/>
    </location>
</feature>
<proteinExistence type="predicted"/>
<evidence type="ECO:0000259" key="3">
    <source>
        <dbReference type="SMART" id="SM01324"/>
    </source>
</evidence>
<reference evidence="4" key="1">
    <citation type="submission" date="2018-09" db="EMBL/GenBank/DDBJ databases">
        <title>Murine metabolic-syndrome-specific gut microbial biobank.</title>
        <authorList>
            <person name="Liu C."/>
        </authorList>
    </citation>
    <scope>NUCLEOTIDE SEQUENCE</scope>
    <source>
        <strain evidence="4">D42-62</strain>
    </source>
</reference>
<sequence length="328" mass="37661">MEKKRIALVLLAMVSAGFCGCTAGGENQKQSTAITETLQESEKAATEKEQDTDNSGIENQAETVRFEEYSGFWSCQGKTHEQILSEGGAELSCTVTKDNQFAGTFYVQQERMGRFATVCDIKGKIDQAELYFAYSDDEWGNSGTLHLQFLSDSIYVEVLDYKEAKGGSDYGINGAYELVRSKEEPDKDKEDEAYPAYDSSWTEEEIMNAINGRSQYYLASAYYPEITNYWENVREVRDITNLTEPLFETDQRYYTKEEFENEPALVIHLAKNEIYARHGYIFKDEDLFYYFMGCIWYSPTCESKDFKDSVLNEYEKANLEILAELDVY</sequence>
<feature type="region of interest" description="Disordered" evidence="1">
    <location>
        <begin position="38"/>
        <end position="59"/>
    </location>
</feature>
<gene>
    <name evidence="4" type="ORF">D5281_03465</name>
</gene>